<evidence type="ECO:0000313" key="1">
    <source>
        <dbReference type="EMBL" id="CAF4311260.1"/>
    </source>
</evidence>
<sequence>RLWHSLTCVGTQWNALALGMA</sequence>
<evidence type="ECO:0000313" key="2">
    <source>
        <dbReference type="Proteomes" id="UP000663881"/>
    </source>
</evidence>
<comment type="caution">
    <text evidence="1">The sequence shown here is derived from an EMBL/GenBank/DDBJ whole genome shotgun (WGS) entry which is preliminary data.</text>
</comment>
<organism evidence="1 2">
    <name type="scientific">Adineta steineri</name>
    <dbReference type="NCBI Taxonomy" id="433720"/>
    <lineage>
        <taxon>Eukaryota</taxon>
        <taxon>Metazoa</taxon>
        <taxon>Spiralia</taxon>
        <taxon>Gnathifera</taxon>
        <taxon>Rotifera</taxon>
        <taxon>Eurotatoria</taxon>
        <taxon>Bdelloidea</taxon>
        <taxon>Adinetida</taxon>
        <taxon>Adinetidae</taxon>
        <taxon>Adineta</taxon>
    </lineage>
</organism>
<reference evidence="1" key="1">
    <citation type="submission" date="2021-02" db="EMBL/GenBank/DDBJ databases">
        <authorList>
            <person name="Nowell W R."/>
        </authorList>
    </citation>
    <scope>NUCLEOTIDE SEQUENCE</scope>
</reference>
<proteinExistence type="predicted"/>
<protein>
    <submittedName>
        <fullName evidence="1">Uncharacterized protein</fullName>
    </submittedName>
</protein>
<accession>A0A820IHJ9</accession>
<feature type="non-terminal residue" evidence="1">
    <location>
        <position position="1"/>
    </location>
</feature>
<dbReference type="AlphaFoldDB" id="A0A820IHJ9"/>
<name>A0A820IHJ9_9BILA</name>
<gene>
    <name evidence="1" type="ORF">OKA104_LOCUS46736</name>
</gene>
<dbReference type="EMBL" id="CAJOAY010017454">
    <property type="protein sequence ID" value="CAF4311260.1"/>
    <property type="molecule type" value="Genomic_DNA"/>
</dbReference>
<dbReference type="Proteomes" id="UP000663881">
    <property type="component" value="Unassembled WGS sequence"/>
</dbReference>